<gene>
    <name evidence="1" type="ORF">SAMN05216605_112131</name>
</gene>
<evidence type="ECO:0008006" key="3">
    <source>
        <dbReference type="Google" id="ProtNLM"/>
    </source>
</evidence>
<dbReference type="Pfam" id="PF16263">
    <property type="entry name" value="DUF4917"/>
    <property type="match status" value="1"/>
</dbReference>
<keyword evidence="2" id="KW-1185">Reference proteome</keyword>
<dbReference type="Proteomes" id="UP000182894">
    <property type="component" value="Unassembled WGS sequence"/>
</dbReference>
<dbReference type="EMBL" id="FNCO01000012">
    <property type="protein sequence ID" value="SDI33536.1"/>
    <property type="molecule type" value="Genomic_DNA"/>
</dbReference>
<protein>
    <recommendedName>
        <fullName evidence="3">DUF4917 domain-containing protein</fullName>
    </recommendedName>
</protein>
<dbReference type="InterPro" id="IPR032581">
    <property type="entry name" value="DUF4917"/>
</dbReference>
<proteinExistence type="predicted"/>
<dbReference type="RefSeq" id="WP_074755650.1">
    <property type="nucleotide sequence ID" value="NZ_FNCO01000012.1"/>
</dbReference>
<dbReference type="OrthoDB" id="6953457at2"/>
<evidence type="ECO:0000313" key="1">
    <source>
        <dbReference type="EMBL" id="SDI33536.1"/>
    </source>
</evidence>
<evidence type="ECO:0000313" key="2">
    <source>
        <dbReference type="Proteomes" id="UP000182894"/>
    </source>
</evidence>
<organism evidence="1 2">
    <name type="scientific">Pseudomonas abietaniphila</name>
    <dbReference type="NCBI Taxonomy" id="89065"/>
    <lineage>
        <taxon>Bacteria</taxon>
        <taxon>Pseudomonadati</taxon>
        <taxon>Pseudomonadota</taxon>
        <taxon>Gammaproteobacteria</taxon>
        <taxon>Pseudomonadales</taxon>
        <taxon>Pseudomonadaceae</taxon>
        <taxon>Pseudomonas</taxon>
    </lineage>
</organism>
<sequence>MEFTDFDAELADWHQLQTAHPCSGLLLGNGASLAVWKNFAYDSLFELAQTTRNKPLSATELALFKSMETENFEPVLSGLKVAMRVNAALTISSSSPRNRYFAIKEALIHGIRSAHIPWRLMAPSTIAHISQALSQYATVYSTNYDLLAYWAVMHGAQPFDDLFDDDAVFNLHRTTSHATRILYLHGGMHLVKNFDGTARKLMSSESTLLGSFAVNALEDVPLFVCEGRSNDKMKIIRGSDYLSFCHAQLAQHQGSLCIFGHSLGKQDRHILDAVLQARPTTLAISILARSEAFIQHQKRHYSALFEGQNIELKFFDAKTHPLGNPEFSVPVARLKEGLEIRKG</sequence>
<reference evidence="2" key="1">
    <citation type="submission" date="2016-10" db="EMBL/GenBank/DDBJ databases">
        <authorList>
            <person name="Varghese N."/>
            <person name="Submissions S."/>
        </authorList>
    </citation>
    <scope>NUCLEOTIDE SEQUENCE [LARGE SCALE GENOMIC DNA]</scope>
    <source>
        <strain evidence="2">ATCC 700689</strain>
    </source>
</reference>
<dbReference type="AlphaFoldDB" id="A0A1G8JQS0"/>
<accession>A0A1G8JQS0</accession>
<name>A0A1G8JQS0_9PSED</name>
<dbReference type="STRING" id="89065.SAMN05216605_112131"/>